<proteinExistence type="predicted"/>
<feature type="compositionally biased region" description="Polar residues" evidence="1">
    <location>
        <begin position="234"/>
        <end position="246"/>
    </location>
</feature>
<evidence type="ECO:0000313" key="4">
    <source>
        <dbReference type="Proteomes" id="UP000013961"/>
    </source>
</evidence>
<keyword evidence="2" id="KW-1133">Transmembrane helix</keyword>
<keyword evidence="2" id="KW-0472">Membrane</keyword>
<dbReference type="KEGG" id="mabb:MASS_2p0051"/>
<evidence type="ECO:0000256" key="2">
    <source>
        <dbReference type="SAM" id="Phobius"/>
    </source>
</evidence>
<accession>A0AB33AJ57</accession>
<sequence>MSVLAESVMADTRKDSAKAATSSGFWAGALITTTIVCLLFTATTTFLTRRGAPPPPKSHNVPELAEGAPALTSAPAPGSEKTVDLIPYMARQEGCYDGSTTNMNALKETASENIFKCVRGFGGAGGGTDGQKITLTLGDEMTGPRWFKVTAIEVTAGWIPKVRGGRDEWSQHRVPKRIRCVFNDVIDTTTGEPTAWDIDTGGARGPVPFSGPQEVLASRIECTVLESVRPSIDDPTTTGTSAQDPTTAYPEGGGIGTGDDAEIPADATWAMTLLQVKGRPA</sequence>
<evidence type="ECO:0000313" key="3">
    <source>
        <dbReference type="EMBL" id="AGM31762.1"/>
    </source>
</evidence>
<gene>
    <name evidence="3" type="ORF">MASS_2p0051</name>
</gene>
<geneLocation type="plasmid" evidence="3 4">
    <name>2</name>
</geneLocation>
<dbReference type="AlphaFoldDB" id="A0AB33AJ57"/>
<feature type="region of interest" description="Disordered" evidence="1">
    <location>
        <begin position="230"/>
        <end position="262"/>
    </location>
</feature>
<protein>
    <submittedName>
        <fullName evidence="3">Uncharacterized protein</fullName>
    </submittedName>
</protein>
<reference evidence="3 4" key="1">
    <citation type="journal article" date="2013" name="Genome Announc.">
        <title>Complete Genome Sequence of Mycobacterium massiliense Clinical Strain Asan 50594, Belonging to the Type II Genotype.</title>
        <authorList>
            <person name="Kim B.J."/>
            <person name="Kim B.R."/>
            <person name="Hong S.H."/>
            <person name="Seok S.H."/>
            <person name="Kook Y.H."/>
            <person name="Kim B.J."/>
        </authorList>
    </citation>
    <scope>NUCLEOTIDE SEQUENCE [LARGE SCALE GENOMIC DNA]</scope>
    <source>
        <strain evidence="3 4">50594</strain>
    </source>
</reference>
<keyword evidence="3" id="KW-0614">Plasmid</keyword>
<dbReference type="EMBL" id="CP004376">
    <property type="protein sequence ID" value="AGM31762.1"/>
    <property type="molecule type" value="Genomic_DNA"/>
</dbReference>
<organism evidence="3 4">
    <name type="scientific">Mycobacteroides abscessus subsp. bolletii 50594</name>
    <dbReference type="NCBI Taxonomy" id="1303024"/>
    <lineage>
        <taxon>Bacteria</taxon>
        <taxon>Bacillati</taxon>
        <taxon>Actinomycetota</taxon>
        <taxon>Actinomycetes</taxon>
        <taxon>Mycobacteriales</taxon>
        <taxon>Mycobacteriaceae</taxon>
        <taxon>Mycobacteroides</taxon>
        <taxon>Mycobacteroides abscessus</taxon>
    </lineage>
</organism>
<feature type="transmembrane region" description="Helical" evidence="2">
    <location>
        <begin position="25"/>
        <end position="47"/>
    </location>
</feature>
<keyword evidence="2" id="KW-0812">Transmembrane</keyword>
<evidence type="ECO:0000256" key="1">
    <source>
        <dbReference type="SAM" id="MobiDB-lite"/>
    </source>
</evidence>
<dbReference type="Proteomes" id="UP000013961">
    <property type="component" value="Plasmid 2"/>
</dbReference>
<name>A0AB33AJ57_9MYCO</name>